<name>G8QVJ0_SPHPG</name>
<dbReference type="InterPro" id="IPR001714">
    <property type="entry name" value="Pept_M24_MAP"/>
</dbReference>
<dbReference type="STRING" id="158190.SpiGrapes_0365"/>
<feature type="binding site" evidence="6">
    <location>
        <position position="171"/>
    </location>
    <ligand>
        <name>a divalent metal cation</name>
        <dbReference type="ChEBI" id="CHEBI:60240"/>
        <label>2</label>
        <note>catalytic</note>
    </ligand>
</feature>
<dbReference type="PRINTS" id="PR00599">
    <property type="entry name" value="MAPEPTIDASE"/>
</dbReference>
<dbReference type="Proteomes" id="UP000005632">
    <property type="component" value="Chromosome"/>
</dbReference>
<sequence length="253" mass="27911">MIQLKTPQQIDGIREACHLTARLMNSLSSYLEPGMSTHDIDQHCYDFIIHHKGKPAFLNYEGFPATACISINEEVIHGIPSRSRKIALGDLVDIDLGINMNGYFSDMARTFIVGGVTKPEWDKLCKVTEKCLVVGIEAAGKRNARIQDIGDAVFKLANSHGYGVVRDYCGHGVGLAVHEEPEVPNYTSSYMPNPRIREGMVLAIEPMINLGTKNIRESENGWTVLTADGKPSVHFEDTVAITKNGLEILTVED</sequence>
<dbReference type="GO" id="GO:0046872">
    <property type="term" value="F:metal ion binding"/>
    <property type="evidence" value="ECO:0007669"/>
    <property type="project" value="UniProtKB-UniRule"/>
</dbReference>
<dbReference type="HOGENOM" id="CLU_015857_0_0_12"/>
<dbReference type="GO" id="GO:0070006">
    <property type="term" value="F:metalloaminopeptidase activity"/>
    <property type="evidence" value="ECO:0007669"/>
    <property type="project" value="UniProtKB-UniRule"/>
</dbReference>
<evidence type="ECO:0000256" key="2">
    <source>
        <dbReference type="ARBA" id="ARBA00022438"/>
    </source>
</evidence>
<dbReference type="GO" id="GO:0006508">
    <property type="term" value="P:proteolysis"/>
    <property type="evidence" value="ECO:0007669"/>
    <property type="project" value="UniProtKB-KW"/>
</dbReference>
<feature type="binding site" evidence="6">
    <location>
        <position position="178"/>
    </location>
    <ligand>
        <name>substrate</name>
    </ligand>
</feature>
<reference evidence="9 10" key="1">
    <citation type="submission" date="2011-11" db="EMBL/GenBank/DDBJ databases">
        <title>Complete sequence of Spirochaeta sp. grapes.</title>
        <authorList>
            <consortium name="US DOE Joint Genome Institute"/>
            <person name="Lucas S."/>
            <person name="Han J."/>
            <person name="Lapidus A."/>
            <person name="Cheng J.-F."/>
            <person name="Goodwin L."/>
            <person name="Pitluck S."/>
            <person name="Peters L."/>
            <person name="Ovchinnikova G."/>
            <person name="Munk A.C."/>
            <person name="Detter J.C."/>
            <person name="Han C."/>
            <person name="Tapia R."/>
            <person name="Land M."/>
            <person name="Hauser L."/>
            <person name="Kyrpides N."/>
            <person name="Ivanova N."/>
            <person name="Pagani I."/>
            <person name="Ritalahtilisa K."/>
            <person name="Loeffler F."/>
            <person name="Woyke T."/>
        </authorList>
    </citation>
    <scope>NUCLEOTIDE SEQUENCE [LARGE SCALE GENOMIC DNA]</scope>
    <source>
        <strain evidence="10">ATCC BAA-1885 / DSM 22778 / Grapes</strain>
    </source>
</reference>
<dbReference type="SUPFAM" id="SSF55920">
    <property type="entry name" value="Creatinase/aminopeptidase"/>
    <property type="match status" value="1"/>
</dbReference>
<accession>G8QVJ0</accession>
<comment type="cofactor">
    <cofactor evidence="6">
        <name>Co(2+)</name>
        <dbReference type="ChEBI" id="CHEBI:48828"/>
    </cofactor>
    <cofactor evidence="6">
        <name>Zn(2+)</name>
        <dbReference type="ChEBI" id="CHEBI:29105"/>
    </cofactor>
    <cofactor evidence="6">
        <name>Mn(2+)</name>
        <dbReference type="ChEBI" id="CHEBI:29035"/>
    </cofactor>
    <cofactor evidence="6">
        <name>Fe(2+)</name>
        <dbReference type="ChEBI" id="CHEBI:29033"/>
    </cofactor>
    <text evidence="6">Binds 2 divalent metal cations per subunit. Has a high-affinity and a low affinity metal-binding site. The true nature of the physiological cofactor is under debate. The enzyme is active with cobalt, zinc, manganese or divalent iron ions. Most likely, methionine aminopeptidases function as mononuclear Fe(2+)-metalloproteases under physiological conditions, and the catalytically relevant metal-binding site has been assigned to the histidine-containing high-affinity site.</text>
</comment>
<feature type="binding site" evidence="6">
    <location>
        <position position="205"/>
    </location>
    <ligand>
        <name>a divalent metal cation</name>
        <dbReference type="ChEBI" id="CHEBI:60240"/>
        <label>2</label>
        <note>catalytic</note>
    </ligand>
</feature>
<dbReference type="OrthoDB" id="9802055at2"/>
<evidence type="ECO:0000259" key="8">
    <source>
        <dbReference type="Pfam" id="PF00557"/>
    </source>
</evidence>
<dbReference type="NCBIfam" id="TIGR00500">
    <property type="entry name" value="met_pdase_I"/>
    <property type="match status" value="1"/>
</dbReference>
<dbReference type="PROSITE" id="PS00680">
    <property type="entry name" value="MAP_1"/>
    <property type="match status" value="1"/>
</dbReference>
<comment type="catalytic activity">
    <reaction evidence="6 7">
        <text>Release of N-terminal amino acids, preferentially methionine, from peptides and arylamides.</text>
        <dbReference type="EC" id="3.4.11.18"/>
    </reaction>
</comment>
<feature type="binding site" evidence="6">
    <location>
        <position position="77"/>
    </location>
    <ligand>
        <name>substrate</name>
    </ligand>
</feature>
<comment type="similarity">
    <text evidence="6">Belongs to the peptidase M24A family. Methionine aminopeptidase type 1 subfamily.</text>
</comment>
<dbReference type="EC" id="3.4.11.18" evidence="6 7"/>
<dbReference type="RefSeq" id="WP_014269072.1">
    <property type="nucleotide sequence ID" value="NC_016633.1"/>
</dbReference>
<dbReference type="CDD" id="cd01086">
    <property type="entry name" value="MetAP1"/>
    <property type="match status" value="1"/>
</dbReference>
<comment type="subunit">
    <text evidence="6">Monomer.</text>
</comment>
<feature type="binding site" evidence="6">
    <location>
        <position position="236"/>
    </location>
    <ligand>
        <name>a divalent metal cation</name>
        <dbReference type="ChEBI" id="CHEBI:60240"/>
        <label>1</label>
    </ligand>
</feature>
<dbReference type="PANTHER" id="PTHR43330">
    <property type="entry name" value="METHIONINE AMINOPEPTIDASE"/>
    <property type="match status" value="1"/>
</dbReference>
<keyword evidence="3 6" id="KW-0645">Protease</keyword>
<feature type="binding site" evidence="6">
    <location>
        <position position="106"/>
    </location>
    <ligand>
        <name>a divalent metal cation</name>
        <dbReference type="ChEBI" id="CHEBI:60240"/>
        <label>2</label>
        <note>catalytic</note>
    </ligand>
</feature>
<evidence type="ECO:0000256" key="4">
    <source>
        <dbReference type="ARBA" id="ARBA00022723"/>
    </source>
</evidence>
<dbReference type="InterPro" id="IPR000994">
    <property type="entry name" value="Pept_M24"/>
</dbReference>
<evidence type="ECO:0000313" key="10">
    <source>
        <dbReference type="Proteomes" id="UP000005632"/>
    </source>
</evidence>
<feature type="binding site" evidence="6">
    <location>
        <position position="95"/>
    </location>
    <ligand>
        <name>a divalent metal cation</name>
        <dbReference type="ChEBI" id="CHEBI:60240"/>
        <label>1</label>
    </ligand>
</feature>
<keyword evidence="4 6" id="KW-0479">Metal-binding</keyword>
<dbReference type="HAMAP" id="MF_01974">
    <property type="entry name" value="MetAP_1"/>
    <property type="match status" value="1"/>
</dbReference>
<evidence type="ECO:0000313" key="9">
    <source>
        <dbReference type="EMBL" id="AEV28223.1"/>
    </source>
</evidence>
<dbReference type="KEGG" id="sgp:SpiGrapes_0365"/>
<evidence type="ECO:0000256" key="6">
    <source>
        <dbReference type="HAMAP-Rule" id="MF_01974"/>
    </source>
</evidence>
<feature type="binding site" evidence="6">
    <location>
        <position position="236"/>
    </location>
    <ligand>
        <name>a divalent metal cation</name>
        <dbReference type="ChEBI" id="CHEBI:60240"/>
        <label>2</label>
        <note>catalytic</note>
    </ligand>
</feature>
<feature type="binding site" evidence="6">
    <location>
        <position position="106"/>
    </location>
    <ligand>
        <name>a divalent metal cation</name>
        <dbReference type="ChEBI" id="CHEBI:60240"/>
        <label>1</label>
    </ligand>
</feature>
<comment type="function">
    <text evidence="1 6">Removes the N-terminal methionine from nascent proteins. The N-terminal methionine is often cleaved when the second residue in the primary sequence is small and uncharged (Met-Ala-, Cys, Gly, Pro, Ser, Thr, or Val). Requires deformylation of the N(alpha)-formylated initiator methionine before it can be hydrolyzed.</text>
</comment>
<dbReference type="EMBL" id="CP003155">
    <property type="protein sequence ID" value="AEV28223.1"/>
    <property type="molecule type" value="Genomic_DNA"/>
</dbReference>
<keyword evidence="10" id="KW-1185">Reference proteome</keyword>
<dbReference type="Gene3D" id="3.90.230.10">
    <property type="entry name" value="Creatinase/methionine aminopeptidase superfamily"/>
    <property type="match status" value="1"/>
</dbReference>
<dbReference type="InterPro" id="IPR036005">
    <property type="entry name" value="Creatinase/aminopeptidase-like"/>
</dbReference>
<dbReference type="Pfam" id="PF00557">
    <property type="entry name" value="Peptidase_M24"/>
    <property type="match status" value="1"/>
</dbReference>
<proteinExistence type="inferred from homology"/>
<keyword evidence="2 6" id="KW-0031">Aminopeptidase</keyword>
<gene>
    <name evidence="6" type="primary">map</name>
    <name evidence="9" type="ordered locus">SpiGrapes_0365</name>
</gene>
<dbReference type="PANTHER" id="PTHR43330:SF8">
    <property type="entry name" value="METHIONINE AMINOPEPTIDASE 1D, MITOCHONDRIAL"/>
    <property type="match status" value="1"/>
</dbReference>
<dbReference type="AlphaFoldDB" id="G8QVJ0"/>
<dbReference type="GO" id="GO:0004239">
    <property type="term" value="F:initiator methionyl aminopeptidase activity"/>
    <property type="evidence" value="ECO:0007669"/>
    <property type="project" value="UniProtKB-UniRule"/>
</dbReference>
<organism evidence="9 10">
    <name type="scientific">Sphaerochaeta pleomorpha (strain ATCC BAA-1885 / DSM 22778 / Grapes)</name>
    <dbReference type="NCBI Taxonomy" id="158190"/>
    <lineage>
        <taxon>Bacteria</taxon>
        <taxon>Pseudomonadati</taxon>
        <taxon>Spirochaetota</taxon>
        <taxon>Spirochaetia</taxon>
        <taxon>Spirochaetales</taxon>
        <taxon>Sphaerochaetaceae</taxon>
        <taxon>Sphaerochaeta</taxon>
    </lineage>
</organism>
<feature type="domain" description="Peptidase M24" evidence="8">
    <location>
        <begin position="12"/>
        <end position="243"/>
    </location>
</feature>
<dbReference type="eggNOG" id="COG0024">
    <property type="taxonomic scope" value="Bacteria"/>
</dbReference>
<evidence type="ECO:0000256" key="1">
    <source>
        <dbReference type="ARBA" id="ARBA00002521"/>
    </source>
</evidence>
<evidence type="ECO:0000256" key="5">
    <source>
        <dbReference type="ARBA" id="ARBA00022801"/>
    </source>
</evidence>
<evidence type="ECO:0000256" key="3">
    <source>
        <dbReference type="ARBA" id="ARBA00022670"/>
    </source>
</evidence>
<evidence type="ECO:0000256" key="7">
    <source>
        <dbReference type="RuleBase" id="RU003653"/>
    </source>
</evidence>
<keyword evidence="5 6" id="KW-0378">Hydrolase</keyword>
<dbReference type="InterPro" id="IPR002467">
    <property type="entry name" value="Pept_M24A_MAP1"/>
</dbReference>
<protein>
    <recommendedName>
        <fullName evidence="6 7">Methionine aminopeptidase</fullName>
        <shortName evidence="6">MAP</shortName>
        <shortName evidence="6">MetAP</shortName>
        <ecNumber evidence="6 7">3.4.11.18</ecNumber>
    </recommendedName>
    <alternativeName>
        <fullName evidence="6">Peptidase M</fullName>
    </alternativeName>
</protein>